<dbReference type="OrthoDB" id="9812600at2"/>
<dbReference type="InterPro" id="IPR006342">
    <property type="entry name" value="FkbM_mtfrase"/>
</dbReference>
<dbReference type="GO" id="GO:0008168">
    <property type="term" value="F:methyltransferase activity"/>
    <property type="evidence" value="ECO:0007669"/>
    <property type="project" value="UniProtKB-KW"/>
</dbReference>
<dbReference type="EMBL" id="RBXB01000001">
    <property type="protein sequence ID" value="RKT01344.1"/>
    <property type="molecule type" value="Genomic_DNA"/>
</dbReference>
<protein>
    <submittedName>
        <fullName evidence="2">FkbM family methyltransferase</fullName>
    </submittedName>
</protein>
<reference evidence="2 3" key="1">
    <citation type="submission" date="2018-10" db="EMBL/GenBank/DDBJ databases">
        <title>Genomic Encyclopedia of Archaeal and Bacterial Type Strains, Phase II (KMG-II): from individual species to whole genera.</title>
        <authorList>
            <person name="Goeker M."/>
        </authorList>
    </citation>
    <scope>NUCLEOTIDE SEQUENCE [LARGE SCALE GENOMIC DNA]</scope>
    <source>
        <strain evidence="2 3">DSM 14219</strain>
    </source>
</reference>
<dbReference type="PANTHER" id="PTHR32026">
    <property type="entry name" value="METHYLTRANSFERASE-LIKE PROTEIN 24"/>
    <property type="match status" value="1"/>
</dbReference>
<gene>
    <name evidence="2" type="ORF">BCF58_0563</name>
</gene>
<feature type="domain" description="Methyltransferase FkbM" evidence="1">
    <location>
        <begin position="73"/>
        <end position="216"/>
    </location>
</feature>
<dbReference type="GO" id="GO:0032259">
    <property type="term" value="P:methylation"/>
    <property type="evidence" value="ECO:0007669"/>
    <property type="project" value="UniProtKB-KW"/>
</dbReference>
<dbReference type="NCBIfam" id="TIGR01444">
    <property type="entry name" value="fkbM_fam"/>
    <property type="match status" value="1"/>
</dbReference>
<dbReference type="Pfam" id="PF05050">
    <property type="entry name" value="Methyltransf_21"/>
    <property type="match status" value="1"/>
</dbReference>
<dbReference type="SUPFAM" id="SSF53335">
    <property type="entry name" value="S-adenosyl-L-methionine-dependent methyltransferases"/>
    <property type="match status" value="1"/>
</dbReference>
<sequence>MSKITKIKTMINASLGRITNLKKNISIDHQWFGNEYGGFYVASNELNNKSIVYSFGIGEDISFDEAIIKKFDCEVFAFDPTPKSINWVKNKTDLPAQFHFFPFGIDDKSGNVEFMLPYNDSHVSGSVIKQKNVNEQKVVKVPMKCLSDIIRDLNHTSVDLLKMDIEGSEYKIIENILDTPLEIKQILIEIHERFFENGKDKTQKLLSVLEQYGYKLFGVSDSMEELSFIKIK</sequence>
<evidence type="ECO:0000313" key="2">
    <source>
        <dbReference type="EMBL" id="RKT01344.1"/>
    </source>
</evidence>
<dbReference type="InterPro" id="IPR026913">
    <property type="entry name" value="METTL24"/>
</dbReference>
<dbReference type="PANTHER" id="PTHR32026:SF10">
    <property type="entry name" value="METHYLTRANSFERASE-LIKE PROTEIN 24-RELATED"/>
    <property type="match status" value="1"/>
</dbReference>
<organism evidence="2 3">
    <name type="scientific">Chryseobacterium defluvii</name>
    <dbReference type="NCBI Taxonomy" id="160396"/>
    <lineage>
        <taxon>Bacteria</taxon>
        <taxon>Pseudomonadati</taxon>
        <taxon>Bacteroidota</taxon>
        <taxon>Flavobacteriia</taxon>
        <taxon>Flavobacteriales</taxon>
        <taxon>Weeksellaceae</taxon>
        <taxon>Chryseobacterium group</taxon>
        <taxon>Chryseobacterium</taxon>
    </lineage>
</organism>
<keyword evidence="2" id="KW-0489">Methyltransferase</keyword>
<dbReference type="Gene3D" id="3.40.50.150">
    <property type="entry name" value="Vaccinia Virus protein VP39"/>
    <property type="match status" value="1"/>
</dbReference>
<keyword evidence="2" id="KW-0808">Transferase</keyword>
<comment type="caution">
    <text evidence="2">The sequence shown here is derived from an EMBL/GenBank/DDBJ whole genome shotgun (WGS) entry which is preliminary data.</text>
</comment>
<evidence type="ECO:0000259" key="1">
    <source>
        <dbReference type="Pfam" id="PF05050"/>
    </source>
</evidence>
<accession>A0A495SPP6</accession>
<dbReference type="InterPro" id="IPR029063">
    <property type="entry name" value="SAM-dependent_MTases_sf"/>
</dbReference>
<dbReference type="AlphaFoldDB" id="A0A495SPP6"/>
<dbReference type="Proteomes" id="UP000272428">
    <property type="component" value="Unassembled WGS sequence"/>
</dbReference>
<keyword evidence="3" id="KW-1185">Reference proteome</keyword>
<dbReference type="RefSeq" id="WP_121460261.1">
    <property type="nucleotide sequence ID" value="NZ_RBXB01000001.1"/>
</dbReference>
<name>A0A495SPP6_9FLAO</name>
<proteinExistence type="predicted"/>
<evidence type="ECO:0000313" key="3">
    <source>
        <dbReference type="Proteomes" id="UP000272428"/>
    </source>
</evidence>